<evidence type="ECO:0000256" key="5">
    <source>
        <dbReference type="ARBA" id="ARBA00022525"/>
    </source>
</evidence>
<dbReference type="InterPro" id="IPR023827">
    <property type="entry name" value="Peptidase_S8_Asp-AS"/>
</dbReference>
<keyword evidence="8" id="KW-0677">Repeat</keyword>
<dbReference type="PROSITE" id="PS00138">
    <property type="entry name" value="SUBTILASE_SER"/>
    <property type="match status" value="1"/>
</dbReference>
<feature type="domain" description="C5a peptidase/Subtilisin-like protease SBT2-like Fn3-like" evidence="19">
    <location>
        <begin position="675"/>
        <end position="805"/>
    </location>
</feature>
<dbReference type="SUPFAM" id="SSF52025">
    <property type="entry name" value="PA domain"/>
    <property type="match status" value="1"/>
</dbReference>
<dbReference type="InterPro" id="IPR022398">
    <property type="entry name" value="Peptidase_S8_His-AS"/>
</dbReference>
<evidence type="ECO:0000256" key="11">
    <source>
        <dbReference type="ARBA" id="ARBA00022837"/>
    </source>
</evidence>
<proteinExistence type="inferred from homology"/>
<keyword evidence="6 13" id="KW-0645">Protease</keyword>
<name>A0A974NJV9_PERPY</name>
<evidence type="ECO:0000256" key="16">
    <source>
        <dbReference type="SAM" id="SignalP"/>
    </source>
</evidence>
<dbReference type="RefSeq" id="WP_040375195.1">
    <property type="nucleotide sequence ID" value="NZ_CP068053.1"/>
</dbReference>
<dbReference type="GO" id="GO:0004252">
    <property type="term" value="F:serine-type endopeptidase activity"/>
    <property type="evidence" value="ECO:0007669"/>
    <property type="project" value="UniProtKB-UniRule"/>
</dbReference>
<feature type="domain" description="Peptidase S8/S53" evidence="17">
    <location>
        <begin position="183"/>
        <end position="638"/>
    </location>
</feature>
<dbReference type="Pfam" id="PF00082">
    <property type="entry name" value="Peptidase_S8"/>
    <property type="match status" value="1"/>
</dbReference>
<comment type="cofactor">
    <cofactor evidence="1">
        <name>Ca(2+)</name>
        <dbReference type="ChEBI" id="CHEBI:29108"/>
    </cofactor>
</comment>
<keyword evidence="9 13" id="KW-0378">Hydrolase</keyword>
<keyword evidence="4" id="KW-0134">Cell wall</keyword>
<feature type="active site" description="Charge relay system" evidence="12 13">
    <location>
        <position position="258"/>
    </location>
</feature>
<evidence type="ECO:0000256" key="6">
    <source>
        <dbReference type="ARBA" id="ARBA00022670"/>
    </source>
</evidence>
<dbReference type="PROSITE" id="PS00137">
    <property type="entry name" value="SUBTILASE_HIS"/>
    <property type="match status" value="1"/>
</dbReference>
<dbReference type="Gene3D" id="3.50.30.30">
    <property type="match status" value="1"/>
</dbReference>
<dbReference type="InterPro" id="IPR046450">
    <property type="entry name" value="PA_dom_sf"/>
</dbReference>
<dbReference type="Proteomes" id="UP000595254">
    <property type="component" value="Chromosome"/>
</dbReference>
<reference evidence="20 21" key="1">
    <citation type="submission" date="2021-01" db="EMBL/GenBank/DDBJ databases">
        <title>FDA dAtabase for Regulatory Grade micrObial Sequences (FDA-ARGOS): Supporting development and validation of Infectious Disease Dx tests.</title>
        <authorList>
            <person name="Nelson B."/>
            <person name="Plummer A."/>
            <person name="Tallon L."/>
            <person name="Sadzewicz L."/>
            <person name="Zhao X."/>
            <person name="Boylan J."/>
            <person name="Ott S."/>
            <person name="Bowen H."/>
            <person name="Vavikolanu K."/>
            <person name="Mehta A."/>
            <person name="Aluvathingal J."/>
            <person name="Nadendla S."/>
            <person name="Myers T."/>
            <person name="Yan Y."/>
            <person name="Sichtig H."/>
        </authorList>
    </citation>
    <scope>NUCLEOTIDE SEQUENCE [LARGE SCALE GENOMIC DNA]</scope>
    <source>
        <strain evidence="20 21">FDAARGOS_1161</strain>
    </source>
</reference>
<dbReference type="PROSITE" id="PS51892">
    <property type="entry name" value="SUBTILASE"/>
    <property type="match status" value="1"/>
</dbReference>
<evidence type="ECO:0000256" key="12">
    <source>
        <dbReference type="PIRSR" id="PIRSR615500-1"/>
    </source>
</evidence>
<evidence type="ECO:0000256" key="3">
    <source>
        <dbReference type="ARBA" id="ARBA00011073"/>
    </source>
</evidence>
<organism evidence="20 21">
    <name type="scientific">Peribacillus psychrosaccharolyticus</name>
    <name type="common">Bacillus psychrosaccharolyticus</name>
    <dbReference type="NCBI Taxonomy" id="1407"/>
    <lineage>
        <taxon>Bacteria</taxon>
        <taxon>Bacillati</taxon>
        <taxon>Bacillota</taxon>
        <taxon>Bacilli</taxon>
        <taxon>Bacillales</taxon>
        <taxon>Bacillaceae</taxon>
        <taxon>Peribacillus</taxon>
    </lineage>
</organism>
<keyword evidence="10 13" id="KW-0720">Serine protease</keyword>
<comment type="subcellular location">
    <subcellularLocation>
        <location evidence="2">Secreted</location>
    </subcellularLocation>
</comment>
<dbReference type="CDD" id="cd07475">
    <property type="entry name" value="Peptidases_S8_C5a_Peptidase"/>
    <property type="match status" value="1"/>
</dbReference>
<evidence type="ECO:0000256" key="8">
    <source>
        <dbReference type="ARBA" id="ARBA00022737"/>
    </source>
</evidence>
<dbReference type="InterPro" id="IPR010435">
    <property type="entry name" value="C5a/SBT2-like_Fn3"/>
</dbReference>
<dbReference type="GO" id="GO:0005576">
    <property type="term" value="C:extracellular region"/>
    <property type="evidence" value="ECO:0007669"/>
    <property type="project" value="UniProtKB-SubCell"/>
</dbReference>
<dbReference type="EMBL" id="CP068053">
    <property type="protein sequence ID" value="QQS99102.1"/>
    <property type="molecule type" value="Genomic_DNA"/>
</dbReference>
<dbReference type="SUPFAM" id="SSF52743">
    <property type="entry name" value="Subtilisin-like"/>
    <property type="match status" value="1"/>
</dbReference>
<dbReference type="Pfam" id="PF06280">
    <property type="entry name" value="fn3_5"/>
    <property type="match status" value="1"/>
</dbReference>
<dbReference type="InterPro" id="IPR015500">
    <property type="entry name" value="Peptidase_S8_subtilisin-rel"/>
</dbReference>
<dbReference type="InterPro" id="IPR013783">
    <property type="entry name" value="Ig-like_fold"/>
</dbReference>
<keyword evidence="21" id="KW-1185">Reference proteome</keyword>
<keyword evidence="11" id="KW-0106">Calcium</keyword>
<dbReference type="InterPro" id="IPR000209">
    <property type="entry name" value="Peptidase_S8/S53_dom"/>
</dbReference>
<dbReference type="InterPro" id="IPR034216">
    <property type="entry name" value="C5a_Peptidase"/>
</dbReference>
<dbReference type="KEGG" id="ppsr:I6J18_15810"/>
<accession>A0A974NJV9</accession>
<feature type="active site" description="Charge relay system" evidence="12 13">
    <location>
        <position position="192"/>
    </location>
</feature>
<evidence type="ECO:0000256" key="9">
    <source>
        <dbReference type="ARBA" id="ARBA00022801"/>
    </source>
</evidence>
<protein>
    <submittedName>
        <fullName evidence="20">S8 family serine peptidase</fullName>
    </submittedName>
</protein>
<evidence type="ECO:0000259" key="19">
    <source>
        <dbReference type="Pfam" id="PF06280"/>
    </source>
</evidence>
<gene>
    <name evidence="20" type="ORF">I6J18_15810</name>
</gene>
<evidence type="ECO:0000259" key="18">
    <source>
        <dbReference type="Pfam" id="PF02225"/>
    </source>
</evidence>
<keyword evidence="7 16" id="KW-0732">Signal</keyword>
<feature type="chain" id="PRO_5037202528" evidence="16">
    <location>
        <begin position="22"/>
        <end position="1247"/>
    </location>
</feature>
<dbReference type="InterPro" id="IPR003137">
    <property type="entry name" value="PA_domain"/>
</dbReference>
<evidence type="ECO:0000313" key="21">
    <source>
        <dbReference type="Proteomes" id="UP000595254"/>
    </source>
</evidence>
<evidence type="ECO:0000313" key="20">
    <source>
        <dbReference type="EMBL" id="QQS99102.1"/>
    </source>
</evidence>
<dbReference type="Pfam" id="PF02225">
    <property type="entry name" value="PA"/>
    <property type="match status" value="1"/>
</dbReference>
<dbReference type="CDD" id="cd02133">
    <property type="entry name" value="PA_C5a_like"/>
    <property type="match status" value="1"/>
</dbReference>
<dbReference type="GO" id="GO:0016020">
    <property type="term" value="C:membrane"/>
    <property type="evidence" value="ECO:0007669"/>
    <property type="project" value="InterPro"/>
</dbReference>
<dbReference type="AlphaFoldDB" id="A0A974NJV9"/>
<dbReference type="PRINTS" id="PR00723">
    <property type="entry name" value="SUBTILISIN"/>
</dbReference>
<dbReference type="Gene3D" id="3.40.50.200">
    <property type="entry name" value="Peptidase S8/S53 domain"/>
    <property type="match status" value="1"/>
</dbReference>
<evidence type="ECO:0000256" key="4">
    <source>
        <dbReference type="ARBA" id="ARBA00022512"/>
    </source>
</evidence>
<dbReference type="InterPro" id="IPR036852">
    <property type="entry name" value="Peptidase_S8/S53_dom_sf"/>
</dbReference>
<dbReference type="Gene3D" id="2.60.40.10">
    <property type="entry name" value="Immunoglobulins"/>
    <property type="match status" value="1"/>
</dbReference>
<evidence type="ECO:0000256" key="15">
    <source>
        <dbReference type="SAM" id="MobiDB-lite"/>
    </source>
</evidence>
<evidence type="ECO:0000256" key="7">
    <source>
        <dbReference type="ARBA" id="ARBA00022729"/>
    </source>
</evidence>
<feature type="domain" description="PA" evidence="18">
    <location>
        <begin position="443"/>
        <end position="513"/>
    </location>
</feature>
<dbReference type="Gene3D" id="2.60.40.1710">
    <property type="entry name" value="Subtilisin-like superfamily"/>
    <property type="match status" value="1"/>
</dbReference>
<evidence type="ECO:0000256" key="14">
    <source>
        <dbReference type="RuleBase" id="RU003355"/>
    </source>
</evidence>
<feature type="signal peptide" evidence="16">
    <location>
        <begin position="1"/>
        <end position="21"/>
    </location>
</feature>
<feature type="active site" description="Charge relay system" evidence="12 13">
    <location>
        <position position="583"/>
    </location>
</feature>
<evidence type="ECO:0000256" key="10">
    <source>
        <dbReference type="ARBA" id="ARBA00022825"/>
    </source>
</evidence>
<keyword evidence="5" id="KW-0964">Secreted</keyword>
<dbReference type="InterPro" id="IPR023828">
    <property type="entry name" value="Peptidase_S8_Ser-AS"/>
</dbReference>
<dbReference type="PANTHER" id="PTHR43806:SF11">
    <property type="entry name" value="CEREVISIN-RELATED"/>
    <property type="match status" value="1"/>
</dbReference>
<evidence type="ECO:0000259" key="17">
    <source>
        <dbReference type="Pfam" id="PF00082"/>
    </source>
</evidence>
<comment type="similarity">
    <text evidence="3 13 14">Belongs to the peptidase S8 family.</text>
</comment>
<dbReference type="PROSITE" id="PS00136">
    <property type="entry name" value="SUBTILASE_ASP"/>
    <property type="match status" value="1"/>
</dbReference>
<evidence type="ECO:0000256" key="13">
    <source>
        <dbReference type="PROSITE-ProRule" id="PRU01240"/>
    </source>
</evidence>
<sequence>MKKSLAFFCIILMSFASVVTAAPIKTEPTNSNPGQQNQNSILKVKKEDADKKYKDNEEVRVIIEMKEEPAIQYAQKQGKRYKDLKESKKRELKAEKLAGHKKVKNKVSEKKVKFKELKSFTTVVNGFSGEVAYGEIDSLLDISEVKSVKVVNEYQRPKEEPEMVYSKELVQAQEAWRDYGFRGEGMVVGIIDTGIDPTHRDMVLSDGVEQELTKSDISDLKTNNNLPGIFYTEKVPYGYNYMDDNQDIVDSAAGASMHGMHVAGTAGANGDEENGGIKGIAPEAQLLALKVFGNDPEMRSTWADIYVKAIDDAIILGADVLNMSLGSTAGFTAPDDPEQQAITRAVNNGIMMSISAGNSAHMGNGYANPLASNPDIGVVGSPGIAYDSLQVASSENNYIDLDSVTYSIDGAKADAPFMSASSVHPNDVTEKNYEIVDAGLGTIEEIAKVDLKGKYALIKRGDISFVEKALNAQAAGAEGVFIYNNTDGFISMATETAIQIPQLFMLKTDGDAIMSALSSGQNVSISFEGKKQKSANPSAGKMSTFTSWGAAPNLDFKPEITAPGGQIYSTLNNNEYGMMSGTSMAAPHVAGGSALILERVENEFKLEDFEKVNLTKNIMMNTASPINDKGIVNDAFGWDIPYSPRRQGAGIMQLHSALSTPVVVTEAFTNEAKAALKEVGNQFGFTLKAQNYSNKVVQYDVTGNIQTDFVINGHLGYSANELEAQEILDAKITINGSESGKVNVPANGTVTLEVMVDLAGAKVYGDDLETKEAIDTVFPNGYFVEGFVTLNDPTDTNPELHVPYVGFKGDWNKAPIIDAMKYEDGSYYGMSGAVSTSGEDFTYLGYNPISAAFGKEQIAISPNGDGIQDDILPILSFLRNAKQVEYSVKDSNGKQLRKLRTEKSVRKNYYDSGSSSYYSLSVANRWDGNINNKRAADGQFYYQIKTIIDYENAEWQTYDIPVKVDTAAPTIEASKKENVLTLHGADNPNGSGLAYYDILVDGKSILTEMLNPSTTEYTLSEPTGTKIQVMAVDFAGNTKTTEVSSSELPADKTAPVVHITSPETLSIANKSDVIINGYIEESTGIKEFTLDEQNVPVTYNEAKKQYEFSYTKKFKDGVHGLVIKAVDTVGNTSSFKRTFLVDSKAPKLSIKGLPKKNVKEKDKNPTVDVTVADNFDEIRLILNGSEIYYHEFKGAYEMRSFEHTIKKLELELEPGKNTFEFVVTDLAGNQTSKIEEITKESKKKGKK</sequence>
<feature type="compositionally biased region" description="Polar residues" evidence="15">
    <location>
        <begin position="27"/>
        <end position="41"/>
    </location>
</feature>
<evidence type="ECO:0000256" key="1">
    <source>
        <dbReference type="ARBA" id="ARBA00001913"/>
    </source>
</evidence>
<feature type="region of interest" description="Disordered" evidence="15">
    <location>
        <begin position="26"/>
        <end position="49"/>
    </location>
</feature>
<dbReference type="PANTHER" id="PTHR43806">
    <property type="entry name" value="PEPTIDASE S8"/>
    <property type="match status" value="1"/>
</dbReference>
<dbReference type="GO" id="GO:0006508">
    <property type="term" value="P:proteolysis"/>
    <property type="evidence" value="ECO:0007669"/>
    <property type="project" value="UniProtKB-KW"/>
</dbReference>
<dbReference type="InterPro" id="IPR050131">
    <property type="entry name" value="Peptidase_S8_subtilisin-like"/>
</dbReference>
<evidence type="ECO:0000256" key="2">
    <source>
        <dbReference type="ARBA" id="ARBA00004613"/>
    </source>
</evidence>